<dbReference type="EMBL" id="UXHF01000015">
    <property type="protein sequence ID" value="VDC49260.1"/>
    <property type="molecule type" value="Genomic_DNA"/>
</dbReference>
<protein>
    <submittedName>
        <fullName evidence="2">Uncharacterized protein</fullName>
    </submittedName>
</protein>
<name>A0A7Z9C4H8_9CAUL</name>
<reference evidence="2 3" key="1">
    <citation type="submission" date="2018-11" db="EMBL/GenBank/DDBJ databases">
        <authorList>
            <person name="Peiro R."/>
            <person name="Begona"/>
            <person name="Cbmso G."/>
            <person name="Lopez M."/>
            <person name="Gonzalez S."/>
            <person name="Sacristan E."/>
            <person name="Castillo E."/>
        </authorList>
    </citation>
    <scope>NUCLEOTIDE SEQUENCE [LARGE SCALE GENOMIC DNA]</scope>
    <source>
        <strain evidence="2">Brev_genome</strain>
    </source>
</reference>
<feature type="compositionally biased region" description="Basic and acidic residues" evidence="1">
    <location>
        <begin position="124"/>
        <end position="136"/>
    </location>
</feature>
<accession>A0A7Z9C4H8</accession>
<gene>
    <name evidence="2" type="ORF">BREV_BREV_01112</name>
</gene>
<organism evidence="2 3">
    <name type="scientific">Brevundimonas mediterranea</name>
    <dbReference type="NCBI Taxonomy" id="74329"/>
    <lineage>
        <taxon>Bacteria</taxon>
        <taxon>Pseudomonadati</taxon>
        <taxon>Pseudomonadota</taxon>
        <taxon>Alphaproteobacteria</taxon>
        <taxon>Caulobacterales</taxon>
        <taxon>Caulobacteraceae</taxon>
        <taxon>Brevundimonas</taxon>
    </lineage>
</organism>
<proteinExistence type="predicted"/>
<evidence type="ECO:0000313" key="3">
    <source>
        <dbReference type="Proteomes" id="UP000289220"/>
    </source>
</evidence>
<evidence type="ECO:0000313" key="2">
    <source>
        <dbReference type="EMBL" id="VDC49260.1"/>
    </source>
</evidence>
<evidence type="ECO:0000256" key="1">
    <source>
        <dbReference type="SAM" id="MobiDB-lite"/>
    </source>
</evidence>
<dbReference type="Proteomes" id="UP000289220">
    <property type="component" value="Unassembled WGS sequence"/>
</dbReference>
<comment type="caution">
    <text evidence="2">The sequence shown here is derived from an EMBL/GenBank/DDBJ whole genome shotgun (WGS) entry which is preliminary data.</text>
</comment>
<dbReference type="AlphaFoldDB" id="A0A7Z9C4H8"/>
<keyword evidence="3" id="KW-1185">Reference proteome</keyword>
<feature type="region of interest" description="Disordered" evidence="1">
    <location>
        <begin position="124"/>
        <end position="144"/>
    </location>
</feature>
<sequence length="268" mass="28590">MVKCGGGPLALADSQDANKPNLRPKAATLAAEPRFRVTGGVRMRTESGWPSRGRRAGLVVVSMGLNAGLIALLSVGDTRSGHLGAPAAAPLYLYIEPRPRLAQERAPVRPFSASRTASHRILQDADGVPRPDDSRIEPSAVPAPTLGDAIDSRWRVGPGAATRGLPLSCEGPNRLSVEARRYCEDRARRFAGAARPIAGSGDAERDAVFARHGARRLAAWEAQRAEPPRGDPACETPHPVAGCEGVNIEVDLFSSRDGLLPNLRKRRE</sequence>